<dbReference type="InterPro" id="IPR000425">
    <property type="entry name" value="MIP"/>
</dbReference>
<comment type="similarity">
    <text evidence="5">Belongs to the MIP/aquaporin (TC 1.A.8) family.</text>
</comment>
<dbReference type="InterPro" id="IPR023271">
    <property type="entry name" value="Aquaporin-like"/>
</dbReference>
<evidence type="ECO:0000313" key="7">
    <source>
        <dbReference type="EMBL" id="RZC41003.1"/>
    </source>
</evidence>
<evidence type="ECO:0000256" key="2">
    <source>
        <dbReference type="ARBA" id="ARBA00022692"/>
    </source>
</evidence>
<evidence type="ECO:0000256" key="4">
    <source>
        <dbReference type="ARBA" id="ARBA00023136"/>
    </source>
</evidence>
<dbReference type="GO" id="GO:0015267">
    <property type="term" value="F:channel activity"/>
    <property type="evidence" value="ECO:0007669"/>
    <property type="project" value="InterPro"/>
</dbReference>
<dbReference type="SUPFAM" id="SSF81338">
    <property type="entry name" value="Aquaporin-like"/>
    <property type="match status" value="1"/>
</dbReference>
<organism evidence="7 8">
    <name type="scientific">Asbolus verrucosus</name>
    <name type="common">Desert ironclad beetle</name>
    <dbReference type="NCBI Taxonomy" id="1661398"/>
    <lineage>
        <taxon>Eukaryota</taxon>
        <taxon>Metazoa</taxon>
        <taxon>Ecdysozoa</taxon>
        <taxon>Arthropoda</taxon>
        <taxon>Hexapoda</taxon>
        <taxon>Insecta</taxon>
        <taxon>Pterygota</taxon>
        <taxon>Neoptera</taxon>
        <taxon>Endopterygota</taxon>
        <taxon>Coleoptera</taxon>
        <taxon>Polyphaga</taxon>
        <taxon>Cucujiformia</taxon>
        <taxon>Tenebrionidae</taxon>
        <taxon>Pimeliinae</taxon>
        <taxon>Asbolus</taxon>
    </lineage>
</organism>
<dbReference type="Proteomes" id="UP000292052">
    <property type="component" value="Unassembled WGS sequence"/>
</dbReference>
<sequence>PNSCNFAKISSEVIVSGKKIKLNDNTTVIDKITFALAEFFGTAILMFLGCMGCVNIAYLRSAMDAAIAFGLAVLIAIQCFGHISGAHINPIITVAATMLGYLPLIQAPVYILSQILGAIVGFALLHSVTQDKFILGPGDFPGVCSPMLNPNITEIQGFVLEFSISFILVLVCCGVWDRRNAVKTDSIPIRFGLTIAGLALAGGPYTGAHMNPARSLAPALLNNDWNTNWVRKVVPEKEK</sequence>
<comment type="subcellular location">
    <subcellularLocation>
        <location evidence="1">Membrane</location>
        <topology evidence="1">Multi-pass membrane protein</topology>
    </subcellularLocation>
</comment>
<dbReference type="InterPro" id="IPR034294">
    <property type="entry name" value="Aquaporin_transptr"/>
</dbReference>
<dbReference type="Gene3D" id="1.20.1080.10">
    <property type="entry name" value="Glycerol uptake facilitator protein"/>
    <property type="match status" value="1"/>
</dbReference>
<evidence type="ECO:0000256" key="6">
    <source>
        <dbReference type="SAM" id="Phobius"/>
    </source>
</evidence>
<feature type="non-terminal residue" evidence="7">
    <location>
        <position position="1"/>
    </location>
</feature>
<keyword evidence="4 6" id="KW-0472">Membrane</keyword>
<dbReference type="PRINTS" id="PR00783">
    <property type="entry name" value="MINTRINSICP"/>
</dbReference>
<dbReference type="Pfam" id="PF00230">
    <property type="entry name" value="MIP"/>
    <property type="match status" value="1"/>
</dbReference>
<feature type="transmembrane region" description="Helical" evidence="6">
    <location>
        <begin position="188"/>
        <end position="206"/>
    </location>
</feature>
<dbReference type="STRING" id="1661398.A0A482W8Z3"/>
<evidence type="ECO:0000256" key="1">
    <source>
        <dbReference type="ARBA" id="ARBA00004141"/>
    </source>
</evidence>
<keyword evidence="8" id="KW-1185">Reference proteome</keyword>
<gene>
    <name evidence="7" type="ORF">BDFB_008419</name>
</gene>
<accession>A0A482W8Z3</accession>
<evidence type="ECO:0000313" key="8">
    <source>
        <dbReference type="Proteomes" id="UP000292052"/>
    </source>
</evidence>
<protein>
    <submittedName>
        <fullName evidence="7">MIP domain containing protein</fullName>
    </submittedName>
</protein>
<dbReference type="PANTHER" id="PTHR19139:SF270">
    <property type="entry name" value="ENTOMOGLYCEROPORIN 1-RELATED"/>
    <property type="match status" value="1"/>
</dbReference>
<feature type="transmembrane region" description="Helical" evidence="6">
    <location>
        <begin position="65"/>
        <end position="88"/>
    </location>
</feature>
<feature type="transmembrane region" description="Helical" evidence="6">
    <location>
        <begin position="39"/>
        <end position="59"/>
    </location>
</feature>
<comment type="caution">
    <text evidence="7">The sequence shown here is derived from an EMBL/GenBank/DDBJ whole genome shotgun (WGS) entry which is preliminary data.</text>
</comment>
<dbReference type="EMBL" id="QDEB01021000">
    <property type="protein sequence ID" value="RZC41003.1"/>
    <property type="molecule type" value="Genomic_DNA"/>
</dbReference>
<dbReference type="OrthoDB" id="3222at2759"/>
<proteinExistence type="inferred from homology"/>
<dbReference type="PANTHER" id="PTHR19139">
    <property type="entry name" value="AQUAPORIN TRANSPORTER"/>
    <property type="match status" value="1"/>
</dbReference>
<reference evidence="7 8" key="1">
    <citation type="submission" date="2017-03" db="EMBL/GenBank/DDBJ databases">
        <title>Genome of the blue death feigning beetle - Asbolus verrucosus.</title>
        <authorList>
            <person name="Rider S.D."/>
        </authorList>
    </citation>
    <scope>NUCLEOTIDE SEQUENCE [LARGE SCALE GENOMIC DNA]</scope>
    <source>
        <strain evidence="7">Butters</strain>
        <tissue evidence="7">Head and leg muscle</tissue>
    </source>
</reference>
<keyword evidence="3 6" id="KW-1133">Transmembrane helix</keyword>
<dbReference type="AlphaFoldDB" id="A0A482W8Z3"/>
<keyword evidence="5" id="KW-0813">Transport</keyword>
<dbReference type="GO" id="GO:0005886">
    <property type="term" value="C:plasma membrane"/>
    <property type="evidence" value="ECO:0007669"/>
    <property type="project" value="TreeGrafter"/>
</dbReference>
<evidence type="ECO:0000256" key="3">
    <source>
        <dbReference type="ARBA" id="ARBA00022989"/>
    </source>
</evidence>
<feature type="transmembrane region" description="Helical" evidence="6">
    <location>
        <begin position="109"/>
        <end position="128"/>
    </location>
</feature>
<keyword evidence="2 5" id="KW-0812">Transmembrane</keyword>
<name>A0A482W8Z3_ASBVE</name>
<evidence type="ECO:0000256" key="5">
    <source>
        <dbReference type="RuleBase" id="RU000477"/>
    </source>
</evidence>